<dbReference type="OrthoDB" id="5807375at2759"/>
<dbReference type="AlphaFoldDB" id="A0A0B1TSU8"/>
<name>A0A0B1TSU8_OESDE</name>
<dbReference type="EMBL" id="KN549304">
    <property type="protein sequence ID" value="KHJ98495.1"/>
    <property type="molecule type" value="Genomic_DNA"/>
</dbReference>
<feature type="transmembrane region" description="Helical" evidence="1">
    <location>
        <begin position="36"/>
        <end position="57"/>
    </location>
</feature>
<feature type="transmembrane region" description="Helical" evidence="1">
    <location>
        <begin position="69"/>
        <end position="92"/>
    </location>
</feature>
<keyword evidence="1" id="KW-0472">Membrane</keyword>
<evidence type="ECO:0000313" key="3">
    <source>
        <dbReference type="Proteomes" id="UP000053660"/>
    </source>
</evidence>
<evidence type="ECO:0000313" key="2">
    <source>
        <dbReference type="EMBL" id="KHJ98495.1"/>
    </source>
</evidence>
<proteinExistence type="predicted"/>
<sequence>MVGAMFYALSIFDLLYQYVHIYDEGKRESTATAPKTLLLFQILHFVCDVIFCVLIVLPRVENASEDPNLAIIHSFFNIFGPAVWPTISLIVYSEKVRNELCFRTFLMFKACSSQDNLQNRPRPNRSRVF</sequence>
<dbReference type="Proteomes" id="UP000053660">
    <property type="component" value="Unassembled WGS sequence"/>
</dbReference>
<organism evidence="2 3">
    <name type="scientific">Oesophagostomum dentatum</name>
    <name type="common">Nodular worm</name>
    <dbReference type="NCBI Taxonomy" id="61180"/>
    <lineage>
        <taxon>Eukaryota</taxon>
        <taxon>Metazoa</taxon>
        <taxon>Ecdysozoa</taxon>
        <taxon>Nematoda</taxon>
        <taxon>Chromadorea</taxon>
        <taxon>Rhabditida</taxon>
        <taxon>Rhabditina</taxon>
        <taxon>Rhabditomorpha</taxon>
        <taxon>Strongyloidea</taxon>
        <taxon>Strongylidae</taxon>
        <taxon>Oesophagostomum</taxon>
    </lineage>
</organism>
<keyword evidence="1" id="KW-0812">Transmembrane</keyword>
<gene>
    <name evidence="2" type="ORF">OESDEN_01512</name>
</gene>
<protein>
    <submittedName>
        <fullName evidence="2">Uncharacterized protein</fullName>
    </submittedName>
</protein>
<keyword evidence="1" id="KW-1133">Transmembrane helix</keyword>
<reference evidence="2 3" key="1">
    <citation type="submission" date="2014-03" db="EMBL/GenBank/DDBJ databases">
        <title>Draft genome of the hookworm Oesophagostomum dentatum.</title>
        <authorList>
            <person name="Mitreva M."/>
        </authorList>
    </citation>
    <scope>NUCLEOTIDE SEQUENCE [LARGE SCALE GENOMIC DNA]</scope>
    <source>
        <strain evidence="2 3">OD-Hann</strain>
    </source>
</reference>
<accession>A0A0B1TSU8</accession>
<keyword evidence="3" id="KW-1185">Reference proteome</keyword>
<evidence type="ECO:0000256" key="1">
    <source>
        <dbReference type="SAM" id="Phobius"/>
    </source>
</evidence>